<dbReference type="PROSITE" id="PS51782">
    <property type="entry name" value="LYSM"/>
    <property type="match status" value="1"/>
</dbReference>
<dbReference type="Gene3D" id="3.10.350.10">
    <property type="entry name" value="LysM domain"/>
    <property type="match status" value="1"/>
</dbReference>
<evidence type="ECO:0000313" key="5">
    <source>
        <dbReference type="Proteomes" id="UP001597231"/>
    </source>
</evidence>
<dbReference type="Pfam" id="PF01476">
    <property type="entry name" value="LysM"/>
    <property type="match status" value="1"/>
</dbReference>
<dbReference type="PANTHER" id="PTHR39160:SF4">
    <property type="entry name" value="RESUSCITATION-PROMOTING FACTOR RPFB"/>
    <property type="match status" value="1"/>
</dbReference>
<dbReference type="InterPro" id="IPR010611">
    <property type="entry name" value="3D_dom"/>
</dbReference>
<dbReference type="Gene3D" id="2.40.40.10">
    <property type="entry name" value="RlpA-like domain"/>
    <property type="match status" value="1"/>
</dbReference>
<sequence length="279" mass="30305">MKRLLFMVMALLITFSYSMIANAAEVDVGLTEGEEEIDETLAKILYPPVDVRGNDQGVKSDVLAMNSLDPFPLLFYHSLQALNNEPETYTVQNGDNLYRIALNHNISLSALMSWNSLSGELIHPGEVLIVSGDESDIEEIPIVKNTETVVSALPKEKSQEQGQGQKLKTPAFKETVKTPPSSEGKEMTVTATAYTAYCKGCSGTTAYGIDLRTNPDQKVIAVDPSIIPLGTKVWVEGYGEAIAGDTGGAIKGNKIDVFIPSYDSAMEWGVKKVKIKVLN</sequence>
<organism evidence="4 5">
    <name type="scientific">Sporosarcina contaminans</name>
    <dbReference type="NCBI Taxonomy" id="633403"/>
    <lineage>
        <taxon>Bacteria</taxon>
        <taxon>Bacillati</taxon>
        <taxon>Bacillota</taxon>
        <taxon>Bacilli</taxon>
        <taxon>Bacillales</taxon>
        <taxon>Caryophanaceae</taxon>
        <taxon>Sporosarcina</taxon>
    </lineage>
</organism>
<accession>A0ABW3TXL4</accession>
<evidence type="ECO:0000256" key="2">
    <source>
        <dbReference type="SAM" id="SignalP"/>
    </source>
</evidence>
<evidence type="ECO:0000259" key="3">
    <source>
        <dbReference type="PROSITE" id="PS51782"/>
    </source>
</evidence>
<dbReference type="SMART" id="SM00257">
    <property type="entry name" value="LysM"/>
    <property type="match status" value="1"/>
</dbReference>
<dbReference type="PANTHER" id="PTHR39160">
    <property type="entry name" value="CELL WALL-BINDING PROTEIN YOCH"/>
    <property type="match status" value="1"/>
</dbReference>
<feature type="signal peptide" evidence="2">
    <location>
        <begin position="1"/>
        <end position="23"/>
    </location>
</feature>
<dbReference type="InterPro" id="IPR036908">
    <property type="entry name" value="RlpA-like_sf"/>
</dbReference>
<evidence type="ECO:0000313" key="4">
    <source>
        <dbReference type="EMBL" id="MFD1205165.1"/>
    </source>
</evidence>
<dbReference type="Proteomes" id="UP001597231">
    <property type="component" value="Unassembled WGS sequence"/>
</dbReference>
<gene>
    <name evidence="4" type="ORF">ACFQ38_08615</name>
</gene>
<proteinExistence type="predicted"/>
<feature type="domain" description="LysM" evidence="3">
    <location>
        <begin position="87"/>
        <end position="130"/>
    </location>
</feature>
<dbReference type="InterPro" id="IPR051933">
    <property type="entry name" value="Resuscitation_pf_RpfB"/>
</dbReference>
<evidence type="ECO:0000256" key="1">
    <source>
        <dbReference type="ARBA" id="ARBA00022729"/>
    </source>
</evidence>
<dbReference type="InterPro" id="IPR036779">
    <property type="entry name" value="LysM_dom_sf"/>
</dbReference>
<dbReference type="SUPFAM" id="SSF50685">
    <property type="entry name" value="Barwin-like endoglucanases"/>
    <property type="match status" value="1"/>
</dbReference>
<dbReference type="Pfam" id="PF06725">
    <property type="entry name" value="3D"/>
    <property type="match status" value="1"/>
</dbReference>
<dbReference type="EMBL" id="JBHTLT010000040">
    <property type="protein sequence ID" value="MFD1205165.1"/>
    <property type="molecule type" value="Genomic_DNA"/>
</dbReference>
<dbReference type="CDD" id="cd00118">
    <property type="entry name" value="LysM"/>
    <property type="match status" value="1"/>
</dbReference>
<dbReference type="InterPro" id="IPR018392">
    <property type="entry name" value="LysM"/>
</dbReference>
<keyword evidence="1 2" id="KW-0732">Signal</keyword>
<feature type="chain" id="PRO_5045968680" evidence="2">
    <location>
        <begin position="24"/>
        <end position="279"/>
    </location>
</feature>
<dbReference type="RefSeq" id="WP_381480387.1">
    <property type="nucleotide sequence ID" value="NZ_JBHTLT010000040.1"/>
</dbReference>
<reference evidence="5" key="1">
    <citation type="journal article" date="2019" name="Int. J. Syst. Evol. Microbiol.">
        <title>The Global Catalogue of Microorganisms (GCM) 10K type strain sequencing project: providing services to taxonomists for standard genome sequencing and annotation.</title>
        <authorList>
            <consortium name="The Broad Institute Genomics Platform"/>
            <consortium name="The Broad Institute Genome Sequencing Center for Infectious Disease"/>
            <person name="Wu L."/>
            <person name="Ma J."/>
        </authorList>
    </citation>
    <scope>NUCLEOTIDE SEQUENCE [LARGE SCALE GENOMIC DNA]</scope>
    <source>
        <strain evidence="5">CCUG 53915</strain>
    </source>
</reference>
<comment type="caution">
    <text evidence="4">The sequence shown here is derived from an EMBL/GenBank/DDBJ whole genome shotgun (WGS) entry which is preliminary data.</text>
</comment>
<protein>
    <submittedName>
        <fullName evidence="4">3D domain-containing protein</fullName>
    </submittedName>
</protein>
<name>A0ABW3TXL4_9BACL</name>
<dbReference type="CDD" id="cd22786">
    <property type="entry name" value="DPBB_YuiC-like"/>
    <property type="match status" value="1"/>
</dbReference>
<keyword evidence="5" id="KW-1185">Reference proteome</keyword>
<dbReference type="SUPFAM" id="SSF54106">
    <property type="entry name" value="LysM domain"/>
    <property type="match status" value="1"/>
</dbReference>